<keyword evidence="2" id="KW-1185">Reference proteome</keyword>
<name>F4R8M8_MELLP</name>
<dbReference type="InParanoid" id="F4R8M8"/>
<sequence length="184" mass="21621">MFPPFQAQISDDLSPDDGLLPELQALAIQNRPSILTLAQDNAPERVSSFDVWIARCLHHDFYCTAYDQLLARHIEEYRYLNTQELDKLYDAIITKQDELKDVYISLSDVQNVVQYARMLLRSLDPEVSCHRRLFKRQLKRSRNRYKELKYIAGCYNKRVGRLWAVLSEETKRTCDFRDAEAGRS</sequence>
<reference evidence="2" key="1">
    <citation type="journal article" date="2011" name="Proc. Natl. Acad. Sci. U.S.A.">
        <title>Obligate biotrophy features unraveled by the genomic analysis of rust fungi.</title>
        <authorList>
            <person name="Duplessis S."/>
            <person name="Cuomo C.A."/>
            <person name="Lin Y.-C."/>
            <person name="Aerts A."/>
            <person name="Tisserant E."/>
            <person name="Veneault-Fourrey C."/>
            <person name="Joly D.L."/>
            <person name="Hacquard S."/>
            <person name="Amselem J."/>
            <person name="Cantarel B.L."/>
            <person name="Chiu R."/>
            <person name="Coutinho P.M."/>
            <person name="Feau N."/>
            <person name="Field M."/>
            <person name="Frey P."/>
            <person name="Gelhaye E."/>
            <person name="Goldberg J."/>
            <person name="Grabherr M.G."/>
            <person name="Kodira C.D."/>
            <person name="Kohler A."/>
            <person name="Kuees U."/>
            <person name="Lindquist E.A."/>
            <person name="Lucas S.M."/>
            <person name="Mago R."/>
            <person name="Mauceli E."/>
            <person name="Morin E."/>
            <person name="Murat C."/>
            <person name="Pangilinan J.L."/>
            <person name="Park R."/>
            <person name="Pearson M."/>
            <person name="Quesneville H."/>
            <person name="Rouhier N."/>
            <person name="Sakthikumar S."/>
            <person name="Salamov A.A."/>
            <person name="Schmutz J."/>
            <person name="Selles B."/>
            <person name="Shapiro H."/>
            <person name="Tanguay P."/>
            <person name="Tuskan G.A."/>
            <person name="Henrissat B."/>
            <person name="Van de Peer Y."/>
            <person name="Rouze P."/>
            <person name="Ellis J.G."/>
            <person name="Dodds P.N."/>
            <person name="Schein J.E."/>
            <person name="Zhong S."/>
            <person name="Hamelin R.C."/>
            <person name="Grigoriev I.V."/>
            <person name="Szabo L.J."/>
            <person name="Martin F."/>
        </authorList>
    </citation>
    <scope>NUCLEOTIDE SEQUENCE [LARGE SCALE GENOMIC DNA]</scope>
    <source>
        <strain evidence="2">98AG31 / pathotype 3-4-7</strain>
    </source>
</reference>
<dbReference type="OrthoDB" id="10414483at2759"/>
<organism evidence="2">
    <name type="scientific">Melampsora larici-populina (strain 98AG31 / pathotype 3-4-7)</name>
    <name type="common">Poplar leaf rust fungus</name>
    <dbReference type="NCBI Taxonomy" id="747676"/>
    <lineage>
        <taxon>Eukaryota</taxon>
        <taxon>Fungi</taxon>
        <taxon>Dikarya</taxon>
        <taxon>Basidiomycota</taxon>
        <taxon>Pucciniomycotina</taxon>
        <taxon>Pucciniomycetes</taxon>
        <taxon>Pucciniales</taxon>
        <taxon>Melampsoraceae</taxon>
        <taxon>Melampsora</taxon>
    </lineage>
</organism>
<dbReference type="VEuPathDB" id="FungiDB:MELLADRAFT_102935"/>
<evidence type="ECO:0000313" key="1">
    <source>
        <dbReference type="EMBL" id="EGG11048.1"/>
    </source>
</evidence>
<dbReference type="KEGG" id="mlr:MELLADRAFT_102935"/>
<proteinExistence type="predicted"/>
<dbReference type="GeneID" id="18921816"/>
<dbReference type="RefSeq" id="XP_007405650.1">
    <property type="nucleotide sequence ID" value="XM_007405588.1"/>
</dbReference>
<gene>
    <name evidence="1" type="ORF">MELLADRAFT_102935</name>
</gene>
<dbReference type="HOGENOM" id="CLU_097248_1_0_1"/>
<dbReference type="EMBL" id="GL883093">
    <property type="protein sequence ID" value="EGG11048.1"/>
    <property type="molecule type" value="Genomic_DNA"/>
</dbReference>
<protein>
    <submittedName>
        <fullName evidence="1">Uncharacterized protein</fullName>
    </submittedName>
</protein>
<accession>F4R8M8</accession>
<evidence type="ECO:0000313" key="2">
    <source>
        <dbReference type="Proteomes" id="UP000001072"/>
    </source>
</evidence>
<dbReference type="Proteomes" id="UP000001072">
    <property type="component" value="Unassembled WGS sequence"/>
</dbReference>
<dbReference type="AlphaFoldDB" id="F4R8M8"/>